<protein>
    <submittedName>
        <fullName evidence="2">DsbA family protein</fullName>
    </submittedName>
</protein>
<dbReference type="Gene3D" id="3.40.30.10">
    <property type="entry name" value="Glutaredoxin"/>
    <property type="match status" value="1"/>
</dbReference>
<feature type="compositionally biased region" description="Pro residues" evidence="1">
    <location>
        <begin position="113"/>
        <end position="122"/>
    </location>
</feature>
<accession>A0ABD6D481</accession>
<proteinExistence type="predicted"/>
<dbReference type="RefSeq" id="WP_256406478.1">
    <property type="nucleotide sequence ID" value="NZ_CP187153.1"/>
</dbReference>
<dbReference type="EMBL" id="JBHUDL010000011">
    <property type="protein sequence ID" value="MFD1635292.1"/>
    <property type="molecule type" value="Genomic_DNA"/>
</dbReference>
<feature type="compositionally biased region" description="Low complexity" evidence="1">
    <location>
        <begin position="77"/>
        <end position="87"/>
    </location>
</feature>
<feature type="compositionally biased region" description="Acidic residues" evidence="1">
    <location>
        <begin position="31"/>
        <end position="40"/>
    </location>
</feature>
<sequence>MARRPRSERPERTRHPRVLTMGNSPTGTSETVDDEEEEQEPSVHPNQTEVEDHDTSEGETTVAPPNDGGGAGGAGAAAGAAAGAGAAPVPTGGETEAPDEDEPEEESEVPEPYESPDPSDSPEPPEDCEHPDDSTDEEEDEEQEQKEAEITVHTDPWDATGWGNEPDLRRLQKIFGGNLTVEYNPLPPRTIDEWDSTIEMPTVDDLDLPESTTESYRALIAAQRQGLAREYLRRLRIAALSDGRDIEDEYILIELAEETGLDTDQLRADMANIDVPEPSGEMPRIEAMIGDLPHSWVGNIESGRIFARMVGENVQPEPTGRSIPQFVMEYEPVATTEVAETFELDRNQAVAELRQSENTVPRDPGVEAFWVTV</sequence>
<gene>
    <name evidence="2" type="ORF">ACFSBJ_16340</name>
</gene>
<feature type="compositionally biased region" description="Gly residues" evidence="1">
    <location>
        <begin position="67"/>
        <end position="76"/>
    </location>
</feature>
<feature type="compositionally biased region" description="Acidic residues" evidence="1">
    <location>
        <begin position="96"/>
        <end position="111"/>
    </location>
</feature>
<keyword evidence="3" id="KW-1185">Reference proteome</keyword>
<organism evidence="2 3">
    <name type="scientific">Haloplanus ruber</name>
    <dbReference type="NCBI Taxonomy" id="869892"/>
    <lineage>
        <taxon>Archaea</taxon>
        <taxon>Methanobacteriati</taxon>
        <taxon>Methanobacteriota</taxon>
        <taxon>Stenosarchaea group</taxon>
        <taxon>Halobacteria</taxon>
        <taxon>Halobacteriales</taxon>
        <taxon>Haloferacaceae</taxon>
        <taxon>Haloplanus</taxon>
    </lineage>
</organism>
<comment type="caution">
    <text evidence="2">The sequence shown here is derived from an EMBL/GenBank/DDBJ whole genome shotgun (WGS) entry which is preliminary data.</text>
</comment>
<feature type="compositionally biased region" description="Basic and acidic residues" evidence="1">
    <location>
        <begin position="145"/>
        <end position="156"/>
    </location>
</feature>
<feature type="compositionally biased region" description="Basic and acidic residues" evidence="1">
    <location>
        <begin position="1"/>
        <end position="13"/>
    </location>
</feature>
<evidence type="ECO:0000256" key="1">
    <source>
        <dbReference type="SAM" id="MobiDB-lite"/>
    </source>
</evidence>
<evidence type="ECO:0000313" key="2">
    <source>
        <dbReference type="EMBL" id="MFD1635292.1"/>
    </source>
</evidence>
<name>A0ABD6D481_9EURY</name>
<dbReference type="Pfam" id="PF13743">
    <property type="entry name" value="Thioredoxin_5"/>
    <property type="match status" value="1"/>
</dbReference>
<evidence type="ECO:0000313" key="3">
    <source>
        <dbReference type="Proteomes" id="UP001597075"/>
    </source>
</evidence>
<dbReference type="AlphaFoldDB" id="A0ABD6D481"/>
<dbReference type="SUPFAM" id="SSF52833">
    <property type="entry name" value="Thioredoxin-like"/>
    <property type="match status" value="1"/>
</dbReference>
<dbReference type="InterPro" id="IPR036249">
    <property type="entry name" value="Thioredoxin-like_sf"/>
</dbReference>
<reference evidence="2 3" key="1">
    <citation type="journal article" date="2019" name="Int. J. Syst. Evol. Microbiol.">
        <title>The Global Catalogue of Microorganisms (GCM) 10K type strain sequencing project: providing services to taxonomists for standard genome sequencing and annotation.</title>
        <authorList>
            <consortium name="The Broad Institute Genomics Platform"/>
            <consortium name="The Broad Institute Genome Sequencing Center for Infectious Disease"/>
            <person name="Wu L."/>
            <person name="Ma J."/>
        </authorList>
    </citation>
    <scope>NUCLEOTIDE SEQUENCE [LARGE SCALE GENOMIC DNA]</scope>
    <source>
        <strain evidence="2 3">CGMCC 1.10594</strain>
    </source>
</reference>
<feature type="region of interest" description="Disordered" evidence="1">
    <location>
        <begin position="1"/>
        <end position="165"/>
    </location>
</feature>
<dbReference type="Proteomes" id="UP001597075">
    <property type="component" value="Unassembled WGS sequence"/>
</dbReference>
<feature type="compositionally biased region" description="Acidic residues" evidence="1">
    <location>
        <begin position="134"/>
        <end position="144"/>
    </location>
</feature>